<keyword evidence="6 8" id="KW-0342">GTP-binding</keyword>
<evidence type="ECO:0000256" key="2">
    <source>
        <dbReference type="ARBA" id="ARBA00022679"/>
    </source>
</evidence>
<evidence type="ECO:0000256" key="8">
    <source>
        <dbReference type="HAMAP-Rule" id="MF_00316"/>
    </source>
</evidence>
<comment type="caution">
    <text evidence="8">Lacks conserved residue(s) required for the propagation of feature annotation.</text>
</comment>
<dbReference type="InterPro" id="IPR013482">
    <property type="entry name" value="Molybde_CF_guanTrfase"/>
</dbReference>
<gene>
    <name evidence="8" type="primary">mobA</name>
    <name evidence="10" type="ORF">GO621_11785</name>
</gene>
<feature type="binding site" evidence="8">
    <location>
        <position position="68"/>
    </location>
    <ligand>
        <name>GTP</name>
        <dbReference type="ChEBI" id="CHEBI:37565"/>
    </ligand>
</feature>
<comment type="subcellular location">
    <subcellularLocation>
        <location evidence="8">Cytoplasm</location>
    </subcellularLocation>
</comment>
<evidence type="ECO:0000313" key="11">
    <source>
        <dbReference type="Proteomes" id="UP000462014"/>
    </source>
</evidence>
<evidence type="ECO:0000256" key="4">
    <source>
        <dbReference type="ARBA" id="ARBA00022741"/>
    </source>
</evidence>
<accession>A0A7K1SY15</accession>
<keyword evidence="4 8" id="KW-0547">Nucleotide-binding</keyword>
<feature type="domain" description="MobA-like NTP transferase" evidence="9">
    <location>
        <begin position="7"/>
        <end position="163"/>
    </location>
</feature>
<evidence type="ECO:0000256" key="1">
    <source>
        <dbReference type="ARBA" id="ARBA00022490"/>
    </source>
</evidence>
<comment type="similarity">
    <text evidence="8">Belongs to the MobA family.</text>
</comment>
<reference evidence="10 11" key="1">
    <citation type="submission" date="2019-12" db="EMBL/GenBank/DDBJ databases">
        <title>Mucilaginibacter sp. HMF7410 genome sequencing and assembly.</title>
        <authorList>
            <person name="Kang H."/>
            <person name="Cha I."/>
            <person name="Kim H."/>
            <person name="Joh K."/>
        </authorList>
    </citation>
    <scope>NUCLEOTIDE SEQUENCE [LARGE SCALE GENOMIC DNA]</scope>
    <source>
        <strain evidence="10 11">HMF7410</strain>
    </source>
</reference>
<dbReference type="CDD" id="cd02503">
    <property type="entry name" value="MobA"/>
    <property type="match status" value="1"/>
</dbReference>
<feature type="binding site" evidence="8">
    <location>
        <position position="97"/>
    </location>
    <ligand>
        <name>Mg(2+)</name>
        <dbReference type="ChEBI" id="CHEBI:18420"/>
    </ligand>
</feature>
<dbReference type="HAMAP" id="MF_00316">
    <property type="entry name" value="MobA"/>
    <property type="match status" value="1"/>
</dbReference>
<comment type="caution">
    <text evidence="10">The sequence shown here is derived from an EMBL/GenBank/DDBJ whole genome shotgun (WGS) entry which is preliminary data.</text>
</comment>
<dbReference type="PANTHER" id="PTHR19136">
    <property type="entry name" value="MOLYBDENUM COFACTOR GUANYLYLTRANSFERASE"/>
    <property type="match status" value="1"/>
</dbReference>
<evidence type="ECO:0000313" key="10">
    <source>
        <dbReference type="EMBL" id="MVN22212.1"/>
    </source>
</evidence>
<comment type="catalytic activity">
    <reaction evidence="8">
        <text>Mo-molybdopterin + GTP + H(+) = Mo-molybdopterin guanine dinucleotide + diphosphate</text>
        <dbReference type="Rhea" id="RHEA:34243"/>
        <dbReference type="ChEBI" id="CHEBI:15378"/>
        <dbReference type="ChEBI" id="CHEBI:33019"/>
        <dbReference type="ChEBI" id="CHEBI:37565"/>
        <dbReference type="ChEBI" id="CHEBI:71302"/>
        <dbReference type="ChEBI" id="CHEBI:71310"/>
        <dbReference type="EC" id="2.7.7.77"/>
    </reaction>
</comment>
<dbReference type="EC" id="2.7.7.77" evidence="8"/>
<feature type="binding site" evidence="8">
    <location>
        <position position="97"/>
    </location>
    <ligand>
        <name>GTP</name>
        <dbReference type="ChEBI" id="CHEBI:37565"/>
    </ligand>
</feature>
<keyword evidence="11" id="KW-1185">Reference proteome</keyword>
<comment type="domain">
    <text evidence="8">The N-terminal domain determines nucleotide recognition and specific binding, while the C-terminal domain determines the specific binding to the target protein.</text>
</comment>
<keyword evidence="3 8" id="KW-0479">Metal-binding</keyword>
<keyword evidence="2 8" id="KW-0808">Transferase</keyword>
<comment type="function">
    <text evidence="8">Transfers a GMP moiety from GTP to Mo-molybdopterin (Mo-MPT) cofactor (Moco or molybdenum cofactor) to form Mo-molybdopterin guanine dinucleotide (Mo-MGD) cofactor.</text>
</comment>
<dbReference type="InterPro" id="IPR025877">
    <property type="entry name" value="MobA-like_NTP_Trfase"/>
</dbReference>
<dbReference type="InterPro" id="IPR029044">
    <property type="entry name" value="Nucleotide-diphossugar_trans"/>
</dbReference>
<dbReference type="GO" id="GO:0046872">
    <property type="term" value="F:metal ion binding"/>
    <property type="evidence" value="ECO:0007669"/>
    <property type="project" value="UniProtKB-KW"/>
</dbReference>
<dbReference type="Pfam" id="PF12804">
    <property type="entry name" value="NTP_transf_3"/>
    <property type="match status" value="1"/>
</dbReference>
<dbReference type="GO" id="GO:0006777">
    <property type="term" value="P:Mo-molybdopterin cofactor biosynthetic process"/>
    <property type="evidence" value="ECO:0007669"/>
    <property type="project" value="UniProtKB-KW"/>
</dbReference>
<dbReference type="Proteomes" id="UP000462014">
    <property type="component" value="Unassembled WGS sequence"/>
</dbReference>
<dbReference type="Gene3D" id="3.90.550.10">
    <property type="entry name" value="Spore Coat Polysaccharide Biosynthesis Protein SpsA, Chain A"/>
    <property type="match status" value="1"/>
</dbReference>
<name>A0A7K1SY15_9SPHI</name>
<comment type="cofactor">
    <cofactor evidence="8">
        <name>Mg(2+)</name>
        <dbReference type="ChEBI" id="CHEBI:18420"/>
    </cofactor>
</comment>
<keyword evidence="7 8" id="KW-0501">Molybdenum cofactor biosynthesis</keyword>
<keyword evidence="5 8" id="KW-0460">Magnesium</keyword>
<dbReference type="GO" id="GO:0061603">
    <property type="term" value="F:molybdenum cofactor guanylyltransferase activity"/>
    <property type="evidence" value="ECO:0007669"/>
    <property type="project" value="UniProtKB-EC"/>
</dbReference>
<evidence type="ECO:0000256" key="5">
    <source>
        <dbReference type="ARBA" id="ARBA00022842"/>
    </source>
</evidence>
<dbReference type="GO" id="GO:0005737">
    <property type="term" value="C:cytoplasm"/>
    <property type="evidence" value="ECO:0007669"/>
    <property type="project" value="UniProtKB-SubCell"/>
</dbReference>
<organism evidence="10 11">
    <name type="scientific">Mucilaginibacter arboris</name>
    <dbReference type="NCBI Taxonomy" id="2682090"/>
    <lineage>
        <taxon>Bacteria</taxon>
        <taxon>Pseudomonadati</taxon>
        <taxon>Bacteroidota</taxon>
        <taxon>Sphingobacteriia</taxon>
        <taxon>Sphingobacteriales</taxon>
        <taxon>Sphingobacteriaceae</taxon>
        <taxon>Mucilaginibacter</taxon>
    </lineage>
</organism>
<dbReference type="SUPFAM" id="SSF53448">
    <property type="entry name" value="Nucleotide-diphospho-sugar transferases"/>
    <property type="match status" value="1"/>
</dbReference>
<dbReference type="PANTHER" id="PTHR19136:SF81">
    <property type="entry name" value="MOLYBDENUM COFACTOR GUANYLYLTRANSFERASE"/>
    <property type="match status" value="1"/>
</dbReference>
<sequence length="200" mass="22827">MDRPLKGLVLAGGRSTRMSVSKAEMVWHGKEQQYYLADLLKSCCGDVFISCRREQVNRINPDYQTIPDQYVNAGPLEAILTAFQKYPATAWMVIACDLPLMDLQTLKFLKKERDELKIATVFENQEDGLPEPLIGIWEPESYELLKMYQQKEHLSLRKILIKHGAKIIKAPETDALMNANTPEDAKRIAEVLSEKASFNR</sequence>
<feature type="binding site" evidence="8">
    <location>
        <position position="22"/>
    </location>
    <ligand>
        <name>GTP</name>
        <dbReference type="ChEBI" id="CHEBI:37565"/>
    </ligand>
</feature>
<evidence type="ECO:0000256" key="7">
    <source>
        <dbReference type="ARBA" id="ARBA00023150"/>
    </source>
</evidence>
<dbReference type="EMBL" id="WPIK01000009">
    <property type="protein sequence ID" value="MVN22212.1"/>
    <property type="molecule type" value="Genomic_DNA"/>
</dbReference>
<evidence type="ECO:0000259" key="9">
    <source>
        <dbReference type="Pfam" id="PF12804"/>
    </source>
</evidence>
<evidence type="ECO:0000256" key="3">
    <source>
        <dbReference type="ARBA" id="ARBA00022723"/>
    </source>
</evidence>
<protein>
    <recommendedName>
        <fullName evidence="8">Probable molybdenum cofactor guanylyltransferase</fullName>
        <shortName evidence="8">MoCo guanylyltransferase</shortName>
        <ecNumber evidence="8">2.7.7.77</ecNumber>
    </recommendedName>
    <alternativeName>
        <fullName evidence="8">GTP:molybdopterin guanylyltransferase</fullName>
    </alternativeName>
    <alternativeName>
        <fullName evidence="8">Mo-MPT guanylyltransferase</fullName>
    </alternativeName>
    <alternativeName>
        <fullName evidence="8">Molybdopterin guanylyltransferase</fullName>
    </alternativeName>
    <alternativeName>
        <fullName evidence="8">Molybdopterin-guanine dinucleotide synthase</fullName>
        <shortName evidence="8">MGD synthase</shortName>
    </alternativeName>
</protein>
<proteinExistence type="inferred from homology"/>
<dbReference type="GO" id="GO:0005525">
    <property type="term" value="F:GTP binding"/>
    <property type="evidence" value="ECO:0007669"/>
    <property type="project" value="UniProtKB-UniRule"/>
</dbReference>
<feature type="binding site" evidence="8">
    <location>
        <begin position="10"/>
        <end position="12"/>
    </location>
    <ligand>
        <name>GTP</name>
        <dbReference type="ChEBI" id="CHEBI:37565"/>
    </ligand>
</feature>
<dbReference type="AlphaFoldDB" id="A0A7K1SY15"/>
<evidence type="ECO:0000256" key="6">
    <source>
        <dbReference type="ARBA" id="ARBA00023134"/>
    </source>
</evidence>
<keyword evidence="1 8" id="KW-0963">Cytoplasm</keyword>
<dbReference type="RefSeq" id="WP_157567229.1">
    <property type="nucleotide sequence ID" value="NZ_WPIK01000009.1"/>
</dbReference>